<proteinExistence type="predicted"/>
<gene>
    <name evidence="1" type="ORF">IMCC14465_17300</name>
</gene>
<dbReference type="Gene3D" id="3.30.530.20">
    <property type="match status" value="1"/>
</dbReference>
<comment type="caution">
    <text evidence="1">The sequence shown here is derived from an EMBL/GenBank/DDBJ whole genome shotgun (WGS) entry which is preliminary data.</text>
</comment>
<dbReference type="InterPro" id="IPR019587">
    <property type="entry name" value="Polyketide_cyclase/dehydratase"/>
</dbReference>
<accession>J9DTT9</accession>
<organism evidence="1 2">
    <name type="scientific">alpha proteobacterium IMCC14465</name>
    <dbReference type="NCBI Taxonomy" id="1220535"/>
    <lineage>
        <taxon>Bacteria</taxon>
        <taxon>Pseudomonadati</taxon>
        <taxon>Pseudomonadota</taxon>
        <taxon>Alphaproteobacteria</taxon>
        <taxon>PS1 clade</taxon>
    </lineage>
</organism>
<reference evidence="1 2" key="1">
    <citation type="journal article" date="2012" name="J. Bacteriol.">
        <title>Genome Sequence of Strain IMCC14465, Isolated from the East Sea, Belonging to the PS1 Clade of Alphaproteobacteria.</title>
        <authorList>
            <person name="Yang S.J."/>
            <person name="Kang I."/>
            <person name="Cho J.C."/>
        </authorList>
    </citation>
    <scope>NUCLEOTIDE SEQUENCE [LARGE SCALE GENOMIC DNA]</scope>
    <source>
        <strain evidence="1 2">IMCC14465</strain>
    </source>
</reference>
<evidence type="ECO:0008006" key="3">
    <source>
        <dbReference type="Google" id="ProtNLM"/>
    </source>
</evidence>
<dbReference type="CDD" id="cd07812">
    <property type="entry name" value="SRPBCC"/>
    <property type="match status" value="1"/>
</dbReference>
<dbReference type="STRING" id="1220535.IMCC14465_17300"/>
<dbReference type="OrthoDB" id="9786557at2"/>
<sequence>MPAISVIDDIVIQAPAQLIFDVIADYNNFASWCPDYNCTIQGADKISEGVKVDHCLGKPPFTSEFVREIKSIDAPNRIDEAYISGALVGTGSWIFTAESEGTRVAYDCKVDGTGMMMKLVMRLIGTPAHSKVYQNILNSLKNHCEAKVSE</sequence>
<protein>
    <recommendedName>
        <fullName evidence="3">Ribosome association toxin RatA</fullName>
    </recommendedName>
</protein>
<dbReference type="Pfam" id="PF10604">
    <property type="entry name" value="Polyketide_cyc2"/>
    <property type="match status" value="1"/>
</dbReference>
<name>J9DTT9_9PROT</name>
<dbReference type="Proteomes" id="UP000004836">
    <property type="component" value="Unassembled WGS sequence"/>
</dbReference>
<keyword evidence="2" id="KW-1185">Reference proteome</keyword>
<dbReference type="SUPFAM" id="SSF55961">
    <property type="entry name" value="Bet v1-like"/>
    <property type="match status" value="1"/>
</dbReference>
<dbReference type="EMBL" id="ALYF01000010">
    <property type="protein sequence ID" value="EJW20437.1"/>
    <property type="molecule type" value="Genomic_DNA"/>
</dbReference>
<dbReference type="AlphaFoldDB" id="J9DTT9"/>
<evidence type="ECO:0000313" key="2">
    <source>
        <dbReference type="Proteomes" id="UP000004836"/>
    </source>
</evidence>
<evidence type="ECO:0000313" key="1">
    <source>
        <dbReference type="EMBL" id="EJW20437.1"/>
    </source>
</evidence>
<dbReference type="InterPro" id="IPR023393">
    <property type="entry name" value="START-like_dom_sf"/>
</dbReference>
<dbReference type="eggNOG" id="COG2867">
    <property type="taxonomic scope" value="Bacteria"/>
</dbReference>